<keyword evidence="3" id="KW-1185">Reference proteome</keyword>
<evidence type="ECO:0000256" key="1">
    <source>
        <dbReference type="SAM" id="SignalP"/>
    </source>
</evidence>
<protein>
    <submittedName>
        <fullName evidence="2">Uncharacterized protein</fullName>
    </submittedName>
</protein>
<reference evidence="2 3" key="1">
    <citation type="submission" date="2023-12" db="EMBL/GenBank/DDBJ databases">
        <title>Description of an unclassified Opitutus bacterium of Verrucomicrobiota.</title>
        <authorList>
            <person name="Zhang D.-F."/>
        </authorList>
    </citation>
    <scope>NUCLEOTIDE SEQUENCE [LARGE SCALE GENOMIC DNA]</scope>
    <source>
        <strain evidence="2 3">WL0086</strain>
    </source>
</reference>
<feature type="chain" id="PRO_5046291048" evidence="1">
    <location>
        <begin position="26"/>
        <end position="196"/>
    </location>
</feature>
<evidence type="ECO:0000313" key="3">
    <source>
        <dbReference type="Proteomes" id="UP000738431"/>
    </source>
</evidence>
<sequence length="196" mass="20459">MKTTLTLRGAAILGALTTTAFTLTAGEDHYRVTDTPTESLIEQAAAAPNFTPQEEAEIAAASSYGANRVLLEVLVDEDPSKVAMLHKLGTLAADQTAAVIANVRSLPLDGSESALRHEAVQGARAAKTGLLKAAREQVVGHDGISDAEVVAAIDAGVIAGAERGSRELGLDVWGVVVTTLDEESYVSASDPMRHHY</sequence>
<accession>A0ABZ1C2R2</accession>
<organism evidence="2 3">
    <name type="scientific">Actomonas aquatica</name>
    <dbReference type="NCBI Taxonomy" id="2866162"/>
    <lineage>
        <taxon>Bacteria</taxon>
        <taxon>Pseudomonadati</taxon>
        <taxon>Verrucomicrobiota</taxon>
        <taxon>Opitutia</taxon>
        <taxon>Opitutales</taxon>
        <taxon>Opitutaceae</taxon>
        <taxon>Actomonas</taxon>
    </lineage>
</organism>
<proteinExistence type="predicted"/>
<name>A0ABZ1C2R2_9BACT</name>
<keyword evidence="1" id="KW-0732">Signal</keyword>
<feature type="signal peptide" evidence="1">
    <location>
        <begin position="1"/>
        <end position="25"/>
    </location>
</feature>
<evidence type="ECO:0000313" key="2">
    <source>
        <dbReference type="EMBL" id="WRQ85992.1"/>
    </source>
</evidence>
<dbReference type="EMBL" id="CP139781">
    <property type="protein sequence ID" value="WRQ85992.1"/>
    <property type="molecule type" value="Genomic_DNA"/>
</dbReference>
<gene>
    <name evidence="2" type="ORF">K1X11_014355</name>
</gene>
<dbReference type="RefSeq" id="WP_221031504.1">
    <property type="nucleotide sequence ID" value="NZ_CP139781.1"/>
</dbReference>
<dbReference type="Proteomes" id="UP000738431">
    <property type="component" value="Chromosome"/>
</dbReference>